<dbReference type="RefSeq" id="WP_138399727.1">
    <property type="nucleotide sequence ID" value="NZ_JBAFVI010000008.1"/>
</dbReference>
<proteinExistence type="predicted"/>
<feature type="compositionally biased region" description="Basic and acidic residues" evidence="1">
    <location>
        <begin position="729"/>
        <end position="739"/>
    </location>
</feature>
<evidence type="ECO:0000313" key="2">
    <source>
        <dbReference type="EMBL" id="TLX42358.1"/>
    </source>
</evidence>
<evidence type="ECO:0000256" key="1">
    <source>
        <dbReference type="SAM" id="MobiDB-lite"/>
    </source>
</evidence>
<comment type="caution">
    <text evidence="2">The sequence shown here is derived from an EMBL/GenBank/DDBJ whole genome shotgun (WGS) entry which is preliminary data.</text>
</comment>
<feature type="region of interest" description="Disordered" evidence="1">
    <location>
        <begin position="607"/>
        <end position="626"/>
    </location>
</feature>
<dbReference type="AlphaFoldDB" id="A0A6C1KDK4"/>
<dbReference type="EMBL" id="VAUP01000028">
    <property type="protein sequence ID" value="TLX42358.1"/>
    <property type="molecule type" value="Genomic_DNA"/>
</dbReference>
<dbReference type="OrthoDB" id="7927554at2"/>
<evidence type="ECO:0000313" key="3">
    <source>
        <dbReference type="Proteomes" id="UP000305131"/>
    </source>
</evidence>
<name>A0A6C1KDK4_XANAU</name>
<organism evidence="2 3">
    <name type="scientific">Xanthobacter autotrophicus</name>
    <dbReference type="NCBI Taxonomy" id="280"/>
    <lineage>
        <taxon>Bacteria</taxon>
        <taxon>Pseudomonadati</taxon>
        <taxon>Pseudomonadota</taxon>
        <taxon>Alphaproteobacteria</taxon>
        <taxon>Hyphomicrobiales</taxon>
        <taxon>Xanthobacteraceae</taxon>
        <taxon>Xanthobacter</taxon>
    </lineage>
</organism>
<feature type="compositionally biased region" description="Low complexity" evidence="1">
    <location>
        <begin position="607"/>
        <end position="621"/>
    </location>
</feature>
<reference evidence="2 3" key="1">
    <citation type="submission" date="2019-05" db="EMBL/GenBank/DDBJ databases">
        <authorList>
            <person name="Zhou X."/>
        </authorList>
    </citation>
    <scope>NUCLEOTIDE SEQUENCE [LARGE SCALE GENOMIC DNA]</scope>
    <source>
        <strain evidence="2 3">DSM 432</strain>
    </source>
</reference>
<feature type="region of interest" description="Disordered" evidence="1">
    <location>
        <begin position="725"/>
        <end position="749"/>
    </location>
</feature>
<sequence>MIGEIGSFGVRRGGHRRYLLAFCAIIAVSAAQCLPSRAQVPDRASVGDFDASKLPRVPGAKDVFASPSTTIFVSPQAIGPTTDAVEKALTALGWQQYTAPNAASAENPTMKTMTLKKGSQALNVFITVAPAQNNAISVQYSAVPLKVDLPFTADAASIEYSPDRPSLSLTSGEPVEKLLDFYRRELAGRGWFLWSAKANGKQAPGGPSGTLHDGGGYAYFVSDQSPKTALALVLQKADAGKVRVEITPQPISILENARQVYLNRDNVAPLVVVSDLPRLPGARDTGKSTAERVSYSVPGHVPATTAAIKALLAAQGWSFCVVPLDDRHSTWLTFIKGQQGLSVRFTISPGRNEDTTDQTTVEYVADRLQFAPPVPDDALDVVFDEHRPYLSLTSGGTPQSLREFYARKLAESDWELLPDADIAAKWPNAKLDPKPANGDIAYFMRGNTRPLTLVLRTNDLGRTLVELKTPFFAELQSVEADGDIFGLPVPKPRRNAGGTNGGTGREIHVQVQASLEAVLSFYRGALSARGWKEDAPRSTIGPDEAVVNFNFPEGTATLKLARQYGLTTVSLIEKITKPKTNGVTGGGSVNDLLQQAQQMMRAAESMPGGAAMPQAPAHGAGDSVEPLRPLAGGSAPIPLPETAQDVDFDGEDGTLQFTSKSNVKSIAEFFRSALKQSGWRAKPGVINNANMAQLQFAKGNKDLSITVMKMGPSTNVNARGSGLQIAGAKPDEPAQKNESRTGGAPAPSADDLIVEESAGLPVPKRHTMSEGTQTPFRRELNANVPLDLAAVLEFYRRELGNRNWKEEAKGQVVAADRATVRFTSPDGPAVLKLGRKGNETTVNLSLKNPEAARKAGILPEAGKARVMFGNIMPDELSLTFNNRAIKVAGNAGTKAPDGPTLDLAPGKYKYSIKTGGRVQADEVEVRSDETWGLMIGPGGVLALQAY</sequence>
<dbReference type="GeneID" id="95774158"/>
<protein>
    <submittedName>
        <fullName evidence="2">Uncharacterized protein</fullName>
    </submittedName>
</protein>
<accession>A0A6C1KDK4</accession>
<gene>
    <name evidence="2" type="ORF">FBQ73_11910</name>
</gene>
<dbReference type="Proteomes" id="UP000305131">
    <property type="component" value="Unassembled WGS sequence"/>
</dbReference>